<dbReference type="Gene3D" id="3.40.50.11380">
    <property type="match status" value="1"/>
</dbReference>
<dbReference type="AlphaFoldDB" id="B3RCT7"/>
<dbReference type="InterPro" id="IPR019734">
    <property type="entry name" value="TPR_rpt"/>
</dbReference>
<dbReference type="Pfam" id="PF13432">
    <property type="entry name" value="TPR_16"/>
    <property type="match status" value="2"/>
</dbReference>
<dbReference type="SMART" id="SM00028">
    <property type="entry name" value="TPR"/>
    <property type="match status" value="5"/>
</dbReference>
<dbReference type="Proteomes" id="UP000001692">
    <property type="component" value="Chromosome 2"/>
</dbReference>
<comment type="similarity">
    <text evidence="2">Belongs to the glycosyltransferase 41 family. O-GlcNAc transferase subfamily.</text>
</comment>
<dbReference type="InterPro" id="IPR011990">
    <property type="entry name" value="TPR-like_helical_dom_sf"/>
</dbReference>
<dbReference type="eggNOG" id="COG3914">
    <property type="taxonomic scope" value="Bacteria"/>
</dbReference>
<feature type="repeat" description="TPR" evidence="8">
    <location>
        <begin position="79"/>
        <end position="112"/>
    </location>
</feature>
<evidence type="ECO:0000256" key="1">
    <source>
        <dbReference type="ARBA" id="ARBA00004922"/>
    </source>
</evidence>
<evidence type="ECO:0000259" key="9">
    <source>
        <dbReference type="Pfam" id="PF13844"/>
    </source>
</evidence>
<keyword evidence="6" id="KW-0677">Repeat</keyword>
<keyword evidence="5" id="KW-0808">Transferase</keyword>
<sequence>MPRHIPAAAAPQRLLDKARAQFQADDYAGALKTLGQAERIGVRTVDKHFLKAASLYKLDRHDEALAAVETALESHPKHARVLALAGAIEVQRARYQRAAELLKRSLDIDPKGHGVWQEYAAVLYRLMDYEGSRLAGLQALRLAPNDSAALGNYASALRETGESVEAIAYFRKACAVDPTHRHNRTNLLFACLYDDKTDAAQILRETQSWAQTLAALAAVAPPSWPTRQGRVRLGVFSNDLRLHACAYFLIPLLANLDRNRFEVVLVSLSPALDHITEKIRQYADEFLDVSRKREEEVVTMVRAAGLDALVDLGGYAGASPLTYMVHQLAPVQLTWLGYPGTTGMRQIGYRITDGIGDPAGSDKHYTETLLRASVFCAYHPLVTNPLGIYARRYRVNDTPALANGYITFGACHSMAKLTAPTLRLWAAVLAACPGSRLLIEASGLDQDSLRGRTLARLQANGIDTARVDLVARNSANQYVTYHRIDIALDTTPVTGGTTTCDTLWMGVPVVSLAGSMFHQRVSAPFLHATGLDDLICDTPQRYVEVASALAADVAQLNALRQSLRQRVESSAMCDAAGFARWFEAQLAELVGQRKAVPAAETPQAYGGVHFGGKWHSYQDIVMSVAAHLHRREYEPLRNLLENLTSSWYRHWLVAYALAVIEREGGDAAYAIELLIESIGMRPYALPLYRLLAHWLKQDGLDQGSLAQLLQDQFGLTLESLEASPVPTVFDVLGIAVQAATPVQVEVAAA</sequence>
<evidence type="ECO:0000256" key="2">
    <source>
        <dbReference type="ARBA" id="ARBA00005386"/>
    </source>
</evidence>
<feature type="domain" description="O-GlcNAc transferase C-terminal" evidence="9">
    <location>
        <begin position="226"/>
        <end position="369"/>
    </location>
</feature>
<keyword evidence="4" id="KW-0328">Glycosyltransferase</keyword>
<dbReference type="PROSITE" id="PS50005">
    <property type="entry name" value="TPR"/>
    <property type="match status" value="2"/>
</dbReference>
<dbReference type="eggNOG" id="COG0457">
    <property type="taxonomic scope" value="Bacteria"/>
</dbReference>
<feature type="repeat" description="TPR" evidence="8">
    <location>
        <begin position="147"/>
        <end position="180"/>
    </location>
</feature>
<evidence type="ECO:0000256" key="5">
    <source>
        <dbReference type="ARBA" id="ARBA00022679"/>
    </source>
</evidence>
<dbReference type="Gene3D" id="3.40.50.2000">
    <property type="entry name" value="Glycogen Phosphorylase B"/>
    <property type="match status" value="1"/>
</dbReference>
<dbReference type="PANTHER" id="PTHR44835">
    <property type="entry name" value="UDP-N-ACETYLGLUCOSAMINE--PEPTIDE N-ACETYLGLUCOSAMINYLTRANSFERASE SPINDLY-RELATED"/>
    <property type="match status" value="1"/>
</dbReference>
<evidence type="ECO:0000256" key="8">
    <source>
        <dbReference type="PROSITE-ProRule" id="PRU00339"/>
    </source>
</evidence>
<dbReference type="GO" id="GO:0097363">
    <property type="term" value="F:protein O-acetylglucosaminyltransferase activity"/>
    <property type="evidence" value="ECO:0007669"/>
    <property type="project" value="UniProtKB-EC"/>
</dbReference>
<comment type="pathway">
    <text evidence="1">Protein modification; protein glycosylation.</text>
</comment>
<dbReference type="EMBL" id="CU633750">
    <property type="protein sequence ID" value="CAQ72712.1"/>
    <property type="molecule type" value="Genomic_DNA"/>
</dbReference>
<dbReference type="KEGG" id="cti:RALTA_B2135"/>
<dbReference type="InterPro" id="IPR051939">
    <property type="entry name" value="Glycosyltr_41/O-GlcNAc_trsf"/>
</dbReference>
<dbReference type="HOGENOM" id="CLU_001721_4_1_4"/>
<organism evidence="10 11">
    <name type="scientific">Cupriavidus taiwanensis (strain DSM 17343 / BCRC 17206 / CCUG 44338 / CIP 107171 / LMG 19424 / R1)</name>
    <name type="common">Ralstonia taiwanensis (strain LMG 19424)</name>
    <dbReference type="NCBI Taxonomy" id="977880"/>
    <lineage>
        <taxon>Bacteria</taxon>
        <taxon>Pseudomonadati</taxon>
        <taxon>Pseudomonadota</taxon>
        <taxon>Betaproteobacteria</taxon>
        <taxon>Burkholderiales</taxon>
        <taxon>Burkholderiaceae</taxon>
        <taxon>Cupriavidus</taxon>
    </lineage>
</organism>
<dbReference type="Pfam" id="PF13844">
    <property type="entry name" value="Glyco_transf_41"/>
    <property type="match status" value="2"/>
</dbReference>
<evidence type="ECO:0000256" key="7">
    <source>
        <dbReference type="ARBA" id="ARBA00022803"/>
    </source>
</evidence>
<gene>
    <name evidence="10" type="ordered locus">RALTA_B2135</name>
</gene>
<dbReference type="CAZy" id="GT41">
    <property type="family name" value="Glycosyltransferase Family 41"/>
</dbReference>
<dbReference type="EC" id="2.4.1.255" evidence="3"/>
<proteinExistence type="inferred from homology"/>
<reference evidence="10 11" key="1">
    <citation type="journal article" date="2008" name="Genome Res.">
        <title>Genome sequence of the beta-rhizobium Cupriavidus taiwanensis and comparative genomics of rhizobia.</title>
        <authorList>
            <person name="Amadou C."/>
            <person name="Pascal G."/>
            <person name="Mangenot S."/>
            <person name="Glew M."/>
            <person name="Bontemps C."/>
            <person name="Capela D."/>
            <person name="Carrere S."/>
            <person name="Cruveiller S."/>
            <person name="Dossat C."/>
            <person name="Lajus A."/>
            <person name="Marchetti M."/>
            <person name="Poinsot V."/>
            <person name="Rouy Z."/>
            <person name="Servin B."/>
            <person name="Saad M."/>
            <person name="Schenowitz C."/>
            <person name="Barbe V."/>
            <person name="Batut J."/>
            <person name="Medigue C."/>
            <person name="Masson-Boivin C."/>
        </authorList>
    </citation>
    <scope>NUCLEOTIDE SEQUENCE [LARGE SCALE GENOMIC DNA]</scope>
    <source>
        <strain evidence="11">DSM 17343 / BCRC 17206 / CCUG 44338 / CIP 107171 / LMG 19424 / R1</strain>
    </source>
</reference>
<evidence type="ECO:0000256" key="4">
    <source>
        <dbReference type="ARBA" id="ARBA00022676"/>
    </source>
</evidence>
<dbReference type="InterPro" id="IPR029489">
    <property type="entry name" value="OGT/SEC/SPY_C"/>
</dbReference>
<evidence type="ECO:0000313" key="11">
    <source>
        <dbReference type="Proteomes" id="UP000001692"/>
    </source>
</evidence>
<evidence type="ECO:0000256" key="3">
    <source>
        <dbReference type="ARBA" id="ARBA00011970"/>
    </source>
</evidence>
<keyword evidence="11" id="KW-1185">Reference proteome</keyword>
<dbReference type="PANTHER" id="PTHR44835:SF1">
    <property type="entry name" value="PROTEIN O-GLCNAC TRANSFERASE"/>
    <property type="match status" value="1"/>
</dbReference>
<accession>B3RCT7</accession>
<name>B3RCT7_CUPTR</name>
<feature type="domain" description="O-GlcNAc transferase C-terminal" evidence="9">
    <location>
        <begin position="401"/>
        <end position="576"/>
    </location>
</feature>
<dbReference type="SUPFAM" id="SSF48452">
    <property type="entry name" value="TPR-like"/>
    <property type="match status" value="1"/>
</dbReference>
<keyword evidence="7 8" id="KW-0802">TPR repeat</keyword>
<dbReference type="Gene3D" id="1.25.40.10">
    <property type="entry name" value="Tetratricopeptide repeat domain"/>
    <property type="match status" value="1"/>
</dbReference>
<evidence type="ECO:0000256" key="6">
    <source>
        <dbReference type="ARBA" id="ARBA00022737"/>
    </source>
</evidence>
<protein>
    <recommendedName>
        <fullName evidence="3">protein O-GlcNAc transferase</fullName>
        <ecNumber evidence="3">2.4.1.255</ecNumber>
    </recommendedName>
</protein>
<evidence type="ECO:0000313" key="10">
    <source>
        <dbReference type="EMBL" id="CAQ72712.1"/>
    </source>
</evidence>